<dbReference type="FunFam" id="3.40.850.10:FF:000050">
    <property type="entry name" value="Kinesin-like protein"/>
    <property type="match status" value="1"/>
</dbReference>
<evidence type="ECO:0000259" key="7">
    <source>
        <dbReference type="PROSITE" id="PS50067"/>
    </source>
</evidence>
<dbReference type="GO" id="GO:0005874">
    <property type="term" value="C:microtubule"/>
    <property type="evidence" value="ECO:0007669"/>
    <property type="project" value="UniProtKB-KW"/>
</dbReference>
<feature type="coiled-coil region" evidence="5">
    <location>
        <begin position="458"/>
        <end position="531"/>
    </location>
</feature>
<name>A0A0D2AXA5_9PEZI</name>
<comment type="similarity">
    <text evidence="3 4">Belongs to the TRAFAC class myosin-kinesin ATPase superfamily. Kinesin family.</text>
</comment>
<feature type="domain" description="Kinesin motor" evidence="7">
    <location>
        <begin position="41"/>
        <end position="424"/>
    </location>
</feature>
<keyword evidence="5" id="KW-0175">Coiled coil</keyword>
<reference evidence="8 9" key="1">
    <citation type="submission" date="2015-01" db="EMBL/GenBank/DDBJ databases">
        <title>The Genome Sequence of Ochroconis gallopava CBS43764.</title>
        <authorList>
            <consortium name="The Broad Institute Genomics Platform"/>
            <person name="Cuomo C."/>
            <person name="de Hoog S."/>
            <person name="Gorbushina A."/>
            <person name="Stielow B."/>
            <person name="Teixiera M."/>
            <person name="Abouelleil A."/>
            <person name="Chapman S.B."/>
            <person name="Priest M."/>
            <person name="Young S.K."/>
            <person name="Wortman J."/>
            <person name="Nusbaum C."/>
            <person name="Birren B."/>
        </authorList>
    </citation>
    <scope>NUCLEOTIDE SEQUENCE [LARGE SCALE GENOMIC DNA]</scope>
    <source>
        <strain evidence="8 9">CBS 43764</strain>
    </source>
</reference>
<dbReference type="InterPro" id="IPR027417">
    <property type="entry name" value="P-loop_NTPase"/>
</dbReference>
<dbReference type="InterPro" id="IPR019821">
    <property type="entry name" value="Kinesin_motor_CS"/>
</dbReference>
<dbReference type="Pfam" id="PF00225">
    <property type="entry name" value="Kinesin"/>
    <property type="match status" value="1"/>
</dbReference>
<feature type="region of interest" description="Disordered" evidence="6">
    <location>
        <begin position="556"/>
        <end position="596"/>
    </location>
</feature>
<evidence type="ECO:0000313" key="9">
    <source>
        <dbReference type="Proteomes" id="UP000053259"/>
    </source>
</evidence>
<dbReference type="GO" id="GO:0008017">
    <property type="term" value="F:microtubule binding"/>
    <property type="evidence" value="ECO:0007669"/>
    <property type="project" value="InterPro"/>
</dbReference>
<dbReference type="CDD" id="cd01365">
    <property type="entry name" value="KISc_KIF1A_KIF1B"/>
    <property type="match status" value="1"/>
</dbReference>
<dbReference type="PRINTS" id="PR00380">
    <property type="entry name" value="KINESINHEAVY"/>
</dbReference>
<dbReference type="SUPFAM" id="SSF52540">
    <property type="entry name" value="P-loop containing nucleoside triphosphate hydrolases"/>
    <property type="match status" value="1"/>
</dbReference>
<dbReference type="SMART" id="SM00129">
    <property type="entry name" value="KISc"/>
    <property type="match status" value="1"/>
</dbReference>
<evidence type="ECO:0000256" key="6">
    <source>
        <dbReference type="SAM" id="MobiDB-lite"/>
    </source>
</evidence>
<keyword evidence="1 3" id="KW-0547">Nucleotide-binding</keyword>
<dbReference type="Gene3D" id="3.40.850.10">
    <property type="entry name" value="Kinesin motor domain"/>
    <property type="match status" value="1"/>
</dbReference>
<dbReference type="HOGENOM" id="CLU_001485_2_3_1"/>
<dbReference type="EMBL" id="KN847543">
    <property type="protein sequence ID" value="KIW03824.1"/>
    <property type="molecule type" value="Genomic_DNA"/>
</dbReference>
<gene>
    <name evidence="8" type="ORF">PV09_05123</name>
</gene>
<dbReference type="RefSeq" id="XP_016213693.1">
    <property type="nucleotide sequence ID" value="XM_016358592.1"/>
</dbReference>
<accession>A0A0D2AXA5</accession>
<dbReference type="GO" id="GO:0005524">
    <property type="term" value="F:ATP binding"/>
    <property type="evidence" value="ECO:0007669"/>
    <property type="project" value="UniProtKB-UniRule"/>
</dbReference>
<feature type="region of interest" description="Disordered" evidence="6">
    <location>
        <begin position="342"/>
        <end position="369"/>
    </location>
</feature>
<dbReference type="PROSITE" id="PS00411">
    <property type="entry name" value="KINESIN_MOTOR_1"/>
    <property type="match status" value="1"/>
</dbReference>
<dbReference type="OrthoDB" id="3176171at2759"/>
<keyword evidence="2 3" id="KW-0067">ATP-binding</keyword>
<dbReference type="GeneID" id="27313096"/>
<dbReference type="InterPro" id="IPR001752">
    <property type="entry name" value="Kinesin_motor_dom"/>
</dbReference>
<dbReference type="AlphaFoldDB" id="A0A0D2AXA5"/>
<feature type="compositionally biased region" description="Basic and acidic residues" evidence="6">
    <location>
        <begin position="584"/>
        <end position="595"/>
    </location>
</feature>
<dbReference type="PROSITE" id="PS50067">
    <property type="entry name" value="KINESIN_MOTOR_2"/>
    <property type="match status" value="1"/>
</dbReference>
<dbReference type="InParanoid" id="A0A0D2AXA5"/>
<dbReference type="VEuPathDB" id="FungiDB:PV09_05123"/>
<dbReference type="GO" id="GO:0007018">
    <property type="term" value="P:microtubule-based movement"/>
    <property type="evidence" value="ECO:0007669"/>
    <property type="project" value="InterPro"/>
</dbReference>
<feature type="compositionally biased region" description="Low complexity" evidence="6">
    <location>
        <begin position="354"/>
        <end position="363"/>
    </location>
</feature>
<proteinExistence type="inferred from homology"/>
<keyword evidence="4" id="KW-0493">Microtubule</keyword>
<dbReference type="PANTHER" id="PTHR47117">
    <property type="entry name" value="STAR-RELATED LIPID TRANSFER PROTEIN 9"/>
    <property type="match status" value="1"/>
</dbReference>
<keyword evidence="3 4" id="KW-0505">Motor protein</keyword>
<dbReference type="STRING" id="253628.A0A0D2AXA5"/>
<dbReference type="GO" id="GO:0003777">
    <property type="term" value="F:microtubule motor activity"/>
    <property type="evidence" value="ECO:0007669"/>
    <property type="project" value="InterPro"/>
</dbReference>
<evidence type="ECO:0000256" key="1">
    <source>
        <dbReference type="ARBA" id="ARBA00022741"/>
    </source>
</evidence>
<feature type="binding site" evidence="3">
    <location>
        <begin position="144"/>
        <end position="151"/>
    </location>
    <ligand>
        <name>ATP</name>
        <dbReference type="ChEBI" id="CHEBI:30616"/>
    </ligand>
</feature>
<evidence type="ECO:0000256" key="3">
    <source>
        <dbReference type="PROSITE-ProRule" id="PRU00283"/>
    </source>
</evidence>
<evidence type="ECO:0000256" key="2">
    <source>
        <dbReference type="ARBA" id="ARBA00022840"/>
    </source>
</evidence>
<organism evidence="8 9">
    <name type="scientific">Verruconis gallopava</name>
    <dbReference type="NCBI Taxonomy" id="253628"/>
    <lineage>
        <taxon>Eukaryota</taxon>
        <taxon>Fungi</taxon>
        <taxon>Dikarya</taxon>
        <taxon>Ascomycota</taxon>
        <taxon>Pezizomycotina</taxon>
        <taxon>Dothideomycetes</taxon>
        <taxon>Pleosporomycetidae</taxon>
        <taxon>Venturiales</taxon>
        <taxon>Sympoventuriaceae</taxon>
        <taxon>Verruconis</taxon>
    </lineage>
</organism>
<evidence type="ECO:0000256" key="5">
    <source>
        <dbReference type="SAM" id="Coils"/>
    </source>
</evidence>
<dbReference type="Proteomes" id="UP000053259">
    <property type="component" value="Unassembled WGS sequence"/>
</dbReference>
<sequence length="649" mass="73167">MAFDTRLMGGLRSFESMASAPSLRASDSTFRDSMGGDDTGNVKVVVRVRQFIPREIEAQSTCIVSMNPKLQQTILEPPPVAPDSTPNKKATRPEKKTFTFDKSFWSHDPTSPHYCTQEDIYASFASEFLDHNFEGYNTCIFAYGQTGSGKSYTMMGTPEQPGLIPRYCEDLFQRIQGQPEENTTYNVHVSYLEIYKEHVRDLLVPRPTGGRPEELHYLKIRQSPEEGVYIQGLTDAPVKSYADIQRLMELGDQNRTTASTKMNQTSSRSHAVFTITLKQIQHSLTNDETIERTARMRLVDLAGSERATKTEAKGERLKEGSKINQSLTTLGRVIAALADPRRQALQSPGGGSGRNSPRPGSSHGRPRSLHLEVVPYRDSVLTYLLKDSLGGNSKTAMVACISPSASDYDETLSTLRYADQAKRIRTKAHANIDAVNAAERDAQISLMAETIRSLQLSVSRAHERKQQEMEALDSYQEKVQRMQRLMDESRQVSEARIKALQQETEYLRPENQRLRDENEALRRHLSLALGELKNPIQIPQEYALVEEPVSRGVANGTKSYGELSPAYDDEDKENLESNNGNAQSKKEEHEVMHEDEAQDSQEIWAREVQEQAQMFLQELGMFRKKVRHDKSRFGNVEKVRLSLAGIPAF</sequence>
<keyword evidence="9" id="KW-1185">Reference proteome</keyword>
<evidence type="ECO:0000256" key="4">
    <source>
        <dbReference type="RuleBase" id="RU000394"/>
    </source>
</evidence>
<protein>
    <recommendedName>
        <fullName evidence="4">Kinesin-like protein</fullName>
    </recommendedName>
</protein>
<dbReference type="InterPro" id="IPR036961">
    <property type="entry name" value="Kinesin_motor_dom_sf"/>
</dbReference>
<evidence type="ECO:0000313" key="8">
    <source>
        <dbReference type="EMBL" id="KIW03824.1"/>
    </source>
</evidence>